<dbReference type="SUPFAM" id="SSF53032">
    <property type="entry name" value="tRNA-intron endonuclease catalytic domain-like"/>
    <property type="match status" value="1"/>
</dbReference>
<dbReference type="GO" id="GO:0000379">
    <property type="term" value="P:tRNA-type intron splice site recognition and cleavage"/>
    <property type="evidence" value="ECO:0007669"/>
    <property type="project" value="TreeGrafter"/>
</dbReference>
<keyword evidence="4" id="KW-0456">Lyase</keyword>
<evidence type="ECO:0000256" key="3">
    <source>
        <dbReference type="ARBA" id="ARBA00022694"/>
    </source>
</evidence>
<dbReference type="CDD" id="cd22363">
    <property type="entry name" value="tRNA-intron_lyase_C"/>
    <property type="match status" value="1"/>
</dbReference>
<evidence type="ECO:0000313" key="8">
    <source>
        <dbReference type="Proteomes" id="UP000095192"/>
    </source>
</evidence>
<keyword evidence="3" id="KW-0819">tRNA processing</keyword>
<evidence type="ECO:0000256" key="2">
    <source>
        <dbReference type="ARBA" id="ARBA00012573"/>
    </source>
</evidence>
<keyword evidence="7" id="KW-0378">Hydrolase</keyword>
<evidence type="ECO:0000259" key="6">
    <source>
        <dbReference type="Pfam" id="PF01974"/>
    </source>
</evidence>
<comment type="catalytic activity">
    <reaction evidence="5">
        <text>pretRNA = a 3'-half-tRNA molecule with a 5'-OH end + a 5'-half-tRNA molecule with a 2',3'-cyclic phosphate end + an intron with a 2',3'-cyclic phosphate and a 5'-hydroxyl terminus.</text>
        <dbReference type="EC" id="4.6.1.16"/>
    </reaction>
</comment>
<evidence type="ECO:0000256" key="5">
    <source>
        <dbReference type="ARBA" id="ARBA00034031"/>
    </source>
</evidence>
<dbReference type="VEuPathDB" id="ToxoDB:cyc_00852"/>
<dbReference type="GO" id="GO:0005634">
    <property type="term" value="C:nucleus"/>
    <property type="evidence" value="ECO:0007669"/>
    <property type="project" value="UniProtKB-ARBA"/>
</dbReference>
<dbReference type="PANTHER" id="PTHR13070:SF0">
    <property type="entry name" value="TRNA-SPLICING ENDONUCLEASE SUBUNIT SEN34"/>
    <property type="match status" value="1"/>
</dbReference>
<organism evidence="7 8">
    <name type="scientific">Cyclospora cayetanensis</name>
    <dbReference type="NCBI Taxonomy" id="88456"/>
    <lineage>
        <taxon>Eukaryota</taxon>
        <taxon>Sar</taxon>
        <taxon>Alveolata</taxon>
        <taxon>Apicomplexa</taxon>
        <taxon>Conoidasida</taxon>
        <taxon>Coccidia</taxon>
        <taxon>Eucoccidiorida</taxon>
        <taxon>Eimeriorina</taxon>
        <taxon>Eimeriidae</taxon>
        <taxon>Cyclospora</taxon>
    </lineage>
</organism>
<gene>
    <name evidence="7" type="ORF">cyc_00852</name>
</gene>
<dbReference type="InterPro" id="IPR011856">
    <property type="entry name" value="tRNA_endonuc-like_dom_sf"/>
</dbReference>
<dbReference type="Proteomes" id="UP000095192">
    <property type="component" value="Unassembled WGS sequence"/>
</dbReference>
<dbReference type="GO" id="GO:0003676">
    <property type="term" value="F:nucleic acid binding"/>
    <property type="evidence" value="ECO:0007669"/>
    <property type="project" value="InterPro"/>
</dbReference>
<proteinExistence type="inferred from homology"/>
<reference evidence="7 8" key="1">
    <citation type="journal article" date="2016" name="BMC Genomics">
        <title>Comparative genomics reveals Cyclospora cayetanensis possesses coccidia-like metabolism and invasion components but unique surface antigens.</title>
        <authorList>
            <person name="Liu S."/>
            <person name="Wang L."/>
            <person name="Zheng H."/>
            <person name="Xu Z."/>
            <person name="Roellig D.M."/>
            <person name="Li N."/>
            <person name="Frace M.A."/>
            <person name="Tang K."/>
            <person name="Arrowood M.J."/>
            <person name="Moss D.M."/>
            <person name="Zhang L."/>
            <person name="Feng Y."/>
            <person name="Xiao L."/>
        </authorList>
    </citation>
    <scope>NUCLEOTIDE SEQUENCE [LARGE SCALE GENOMIC DNA]</scope>
    <source>
        <strain evidence="7 8">CHN_HEN01</strain>
    </source>
</reference>
<evidence type="ECO:0000313" key="7">
    <source>
        <dbReference type="EMBL" id="OEH74919.1"/>
    </source>
</evidence>
<keyword evidence="7" id="KW-0255">Endonuclease</keyword>
<dbReference type="EC" id="4.6.1.16" evidence="2"/>
<dbReference type="AlphaFoldDB" id="A0A1D3CUN4"/>
<keyword evidence="8" id="KW-1185">Reference proteome</keyword>
<dbReference type="EMBL" id="JROU02001874">
    <property type="protein sequence ID" value="OEH74919.1"/>
    <property type="molecule type" value="Genomic_DNA"/>
</dbReference>
<sequence>MEESAASSPKHRLEPESPWCSGISSKSLAWRQQARTKVLEDLTRKGFLMKEGASFGADFLGYAADPRDAHASFLVFVHPMRSRSKGVSCSECSLCSSNKRRRLSPPCNSPLGCHDVEPDKNSDVKTISCSLCSSTNVGPSFSLISMQRIANSTKKAAIVALVTCSTNPPVYIQLDRVKASPMYSS</sequence>
<dbReference type="InterPro" id="IPR036167">
    <property type="entry name" value="tRNA_intron_Endo_cat-like_sf"/>
</dbReference>
<feature type="domain" description="tRNA intron endonuclease catalytic" evidence="6">
    <location>
        <begin position="35"/>
        <end position="83"/>
    </location>
</feature>
<dbReference type="Pfam" id="PF01974">
    <property type="entry name" value="tRNA_int_endo"/>
    <property type="match status" value="1"/>
</dbReference>
<dbReference type="InParanoid" id="A0A1D3CUN4"/>
<dbReference type="PANTHER" id="PTHR13070">
    <property type="entry name" value="TRNA-SPLICING ENDONUCLEASE SUBUNIT SEN34-RELATED"/>
    <property type="match status" value="1"/>
</dbReference>
<name>A0A1D3CUN4_9EIME</name>
<dbReference type="InterPro" id="IPR006677">
    <property type="entry name" value="tRNA_intron_Endonuc_cat-like"/>
</dbReference>
<dbReference type="Gene3D" id="3.40.1350.10">
    <property type="match status" value="1"/>
</dbReference>
<protein>
    <recommendedName>
        <fullName evidence="2">tRNA-intron lyase</fullName>
        <ecNumber evidence="2">4.6.1.16</ecNumber>
    </recommendedName>
</protein>
<comment type="similarity">
    <text evidence="1">Belongs to the tRNA-intron endonuclease family.</text>
</comment>
<evidence type="ECO:0000256" key="1">
    <source>
        <dbReference type="ARBA" id="ARBA00008078"/>
    </source>
</evidence>
<dbReference type="GO" id="GO:0000213">
    <property type="term" value="F:tRNA-intron lyase activity"/>
    <property type="evidence" value="ECO:0007669"/>
    <property type="project" value="UniProtKB-EC"/>
</dbReference>
<accession>A0A1D3CUN4</accession>
<keyword evidence="7" id="KW-0540">Nuclease</keyword>
<evidence type="ECO:0000256" key="4">
    <source>
        <dbReference type="ARBA" id="ARBA00023239"/>
    </source>
</evidence>
<comment type="caution">
    <text evidence="7">The sequence shown here is derived from an EMBL/GenBank/DDBJ whole genome shotgun (WGS) entry which is preliminary data.</text>
</comment>
<dbReference type="VEuPathDB" id="ToxoDB:LOC34617952"/>